<name>A0A426WYN8_ENSVE</name>
<sequence>MEVSDLEIKTKRTRRQEERALAVRGPVAGRGGLTTTWRKRLKKRAAVANFGAGEKVEEVEGKGSRYDMKQGKGSNRVNVLG</sequence>
<feature type="region of interest" description="Disordered" evidence="1">
    <location>
        <begin position="58"/>
        <end position="81"/>
    </location>
</feature>
<dbReference type="AlphaFoldDB" id="A0A426WYN8"/>
<reference evidence="2 3" key="1">
    <citation type="journal article" date="2014" name="Agronomy (Basel)">
        <title>A Draft Genome Sequence for Ensete ventricosum, the Drought-Tolerant Tree Against Hunger.</title>
        <authorList>
            <person name="Harrison J."/>
            <person name="Moore K.A."/>
            <person name="Paszkiewicz K."/>
            <person name="Jones T."/>
            <person name="Grant M."/>
            <person name="Ambacheew D."/>
            <person name="Muzemil S."/>
            <person name="Studholme D.J."/>
        </authorList>
    </citation>
    <scope>NUCLEOTIDE SEQUENCE [LARGE SCALE GENOMIC DNA]</scope>
</reference>
<feature type="compositionally biased region" description="Polar residues" evidence="1">
    <location>
        <begin position="72"/>
        <end position="81"/>
    </location>
</feature>
<dbReference type="Proteomes" id="UP000287651">
    <property type="component" value="Unassembled WGS sequence"/>
</dbReference>
<gene>
    <name evidence="2" type="ORF">B296_00052941</name>
</gene>
<evidence type="ECO:0000313" key="3">
    <source>
        <dbReference type="Proteomes" id="UP000287651"/>
    </source>
</evidence>
<evidence type="ECO:0000313" key="2">
    <source>
        <dbReference type="EMBL" id="RRT32349.1"/>
    </source>
</evidence>
<protein>
    <submittedName>
        <fullName evidence="2">Uncharacterized protein</fullName>
    </submittedName>
</protein>
<dbReference type="EMBL" id="AMZH03032497">
    <property type="protein sequence ID" value="RRT32349.1"/>
    <property type="molecule type" value="Genomic_DNA"/>
</dbReference>
<accession>A0A426WYN8</accession>
<feature type="compositionally biased region" description="Basic and acidic residues" evidence="1">
    <location>
        <begin position="58"/>
        <end position="70"/>
    </location>
</feature>
<evidence type="ECO:0000256" key="1">
    <source>
        <dbReference type="SAM" id="MobiDB-lite"/>
    </source>
</evidence>
<comment type="caution">
    <text evidence="2">The sequence shown here is derived from an EMBL/GenBank/DDBJ whole genome shotgun (WGS) entry which is preliminary data.</text>
</comment>
<organism evidence="2 3">
    <name type="scientific">Ensete ventricosum</name>
    <name type="common">Abyssinian banana</name>
    <name type="synonym">Musa ensete</name>
    <dbReference type="NCBI Taxonomy" id="4639"/>
    <lineage>
        <taxon>Eukaryota</taxon>
        <taxon>Viridiplantae</taxon>
        <taxon>Streptophyta</taxon>
        <taxon>Embryophyta</taxon>
        <taxon>Tracheophyta</taxon>
        <taxon>Spermatophyta</taxon>
        <taxon>Magnoliopsida</taxon>
        <taxon>Liliopsida</taxon>
        <taxon>Zingiberales</taxon>
        <taxon>Musaceae</taxon>
        <taxon>Ensete</taxon>
    </lineage>
</organism>
<proteinExistence type="predicted"/>